<keyword evidence="3" id="KW-1185">Reference proteome</keyword>
<keyword evidence="1" id="KW-0732">Signal</keyword>
<evidence type="ECO:0000313" key="2">
    <source>
        <dbReference type="EMBL" id="MFD1003465.1"/>
    </source>
</evidence>
<sequence length="292" mass="30231">MKKSIYTFSKYFAWLGIVTAGVLTACQPDEFEDGNGNGLSDPGVSASFTITPVAGKNNTYVLAANQTDLIGVLWDKDDGVGFPKKLGKAVDTVFYPDAGTYNIVLKAFGRGGVSATAAQTLTVETSDPAAGNLVIGGKMNPGDETSWNFVTYNANATFTMIDGKLIASGGSGGHVGVYQTIQVEGGKKYKVDMTVTGSGATDTWFEVYVGTAAPVDGQDYKDGGTRLGLNTWAGCGKTAFNGKLSALSCSGTGGGVVTFEQSGTVYLFVRTGGSNLGTTGIAIDNVEFRGTK</sequence>
<evidence type="ECO:0008006" key="4">
    <source>
        <dbReference type="Google" id="ProtNLM"/>
    </source>
</evidence>
<name>A0ABW3KB32_9BACT</name>
<dbReference type="SUPFAM" id="SSF49299">
    <property type="entry name" value="PKD domain"/>
    <property type="match status" value="1"/>
</dbReference>
<organism evidence="2 3">
    <name type="scientific">Ohtaekwangia kribbensis</name>
    <dbReference type="NCBI Taxonomy" id="688913"/>
    <lineage>
        <taxon>Bacteria</taxon>
        <taxon>Pseudomonadati</taxon>
        <taxon>Bacteroidota</taxon>
        <taxon>Cytophagia</taxon>
        <taxon>Cytophagales</taxon>
        <taxon>Fulvivirgaceae</taxon>
        <taxon>Ohtaekwangia</taxon>
    </lineage>
</organism>
<proteinExistence type="predicted"/>
<evidence type="ECO:0000256" key="1">
    <source>
        <dbReference type="SAM" id="SignalP"/>
    </source>
</evidence>
<dbReference type="Proteomes" id="UP001597112">
    <property type="component" value="Unassembled WGS sequence"/>
</dbReference>
<dbReference type="Gene3D" id="2.60.120.260">
    <property type="entry name" value="Galactose-binding domain-like"/>
    <property type="match status" value="1"/>
</dbReference>
<dbReference type="RefSeq" id="WP_377586198.1">
    <property type="nucleotide sequence ID" value="NZ_JBHTKA010000016.1"/>
</dbReference>
<feature type="chain" id="PRO_5047462310" description="PKD domain-containing protein" evidence="1">
    <location>
        <begin position="26"/>
        <end position="292"/>
    </location>
</feature>
<dbReference type="PROSITE" id="PS51257">
    <property type="entry name" value="PROKAR_LIPOPROTEIN"/>
    <property type="match status" value="1"/>
</dbReference>
<accession>A0ABW3KB32</accession>
<comment type="caution">
    <text evidence="2">The sequence shown here is derived from an EMBL/GenBank/DDBJ whole genome shotgun (WGS) entry which is preliminary data.</text>
</comment>
<evidence type="ECO:0000313" key="3">
    <source>
        <dbReference type="Proteomes" id="UP001597112"/>
    </source>
</evidence>
<dbReference type="EMBL" id="JBHTKA010000016">
    <property type="protein sequence ID" value="MFD1003465.1"/>
    <property type="molecule type" value="Genomic_DNA"/>
</dbReference>
<feature type="signal peptide" evidence="1">
    <location>
        <begin position="1"/>
        <end position="25"/>
    </location>
</feature>
<protein>
    <recommendedName>
        <fullName evidence="4">PKD domain-containing protein</fullName>
    </recommendedName>
</protein>
<gene>
    <name evidence="2" type="ORF">ACFQ21_29340</name>
</gene>
<dbReference type="InterPro" id="IPR035986">
    <property type="entry name" value="PKD_dom_sf"/>
</dbReference>
<reference evidence="3" key="1">
    <citation type="journal article" date="2019" name="Int. J. Syst. Evol. Microbiol.">
        <title>The Global Catalogue of Microorganisms (GCM) 10K type strain sequencing project: providing services to taxonomists for standard genome sequencing and annotation.</title>
        <authorList>
            <consortium name="The Broad Institute Genomics Platform"/>
            <consortium name="The Broad Institute Genome Sequencing Center for Infectious Disease"/>
            <person name="Wu L."/>
            <person name="Ma J."/>
        </authorList>
    </citation>
    <scope>NUCLEOTIDE SEQUENCE [LARGE SCALE GENOMIC DNA]</scope>
    <source>
        <strain evidence="3">CCUG 58938</strain>
    </source>
</reference>